<comment type="subcellular location">
    <subcellularLocation>
        <location evidence="1">Peroxisome</location>
    </subcellularLocation>
</comment>
<dbReference type="Proteomes" id="UP000196655">
    <property type="component" value="Unassembled WGS sequence"/>
</dbReference>
<sequence length="255" mass="26671">MTDPVLTETKGPVATLRLNRPEKKNAISLAMYQGMTAALKAAAEDPAVRVAVIRGGDDFSAGNDIADFLAAGGDAGLKPILDFLDALSGFPKPVVAGVRGAAIGIGTTLLLHCDVVLATPSARFALPFVQLGLVPEAASSLLLPAVAGRLKASWWLLTGEGFDAEAALQAGLITRLIGETTLDAEIDAAAARLAALPPAAIRQTKALLRAPQEAAVREAMTREVQAFAVQLKSAEAKEAFTAFLEKRKPDFSRFE</sequence>
<dbReference type="PANTHER" id="PTHR43684:SF1">
    <property type="entry name" value="ENOYL-COA DELTA ISOMERASE 2"/>
    <property type="match status" value="1"/>
</dbReference>
<organism evidence="4 5">
    <name type="scientific">Inquilinus limosus</name>
    <dbReference type="NCBI Taxonomy" id="171674"/>
    <lineage>
        <taxon>Bacteria</taxon>
        <taxon>Pseudomonadati</taxon>
        <taxon>Pseudomonadota</taxon>
        <taxon>Alphaproteobacteria</taxon>
        <taxon>Rhodospirillales</taxon>
        <taxon>Rhodospirillaceae</taxon>
        <taxon>Inquilinus</taxon>
    </lineage>
</organism>
<keyword evidence="2" id="KW-0576">Peroxisome</keyword>
<accession>A0A211ZII8</accession>
<dbReference type="PANTHER" id="PTHR43684">
    <property type="match status" value="1"/>
</dbReference>
<proteinExistence type="predicted"/>
<evidence type="ECO:0000313" key="4">
    <source>
        <dbReference type="EMBL" id="OWJ64887.1"/>
    </source>
</evidence>
<dbReference type="GO" id="GO:0004165">
    <property type="term" value="F:delta(3)-delta(2)-enoyl-CoA isomerase activity"/>
    <property type="evidence" value="ECO:0007669"/>
    <property type="project" value="UniProtKB-ARBA"/>
</dbReference>
<dbReference type="InterPro" id="IPR051053">
    <property type="entry name" value="ECH/Chromodomain_protein"/>
</dbReference>
<evidence type="ECO:0008006" key="6">
    <source>
        <dbReference type="Google" id="ProtNLM"/>
    </source>
</evidence>
<dbReference type="Pfam" id="PF00378">
    <property type="entry name" value="ECH_1"/>
    <property type="match status" value="1"/>
</dbReference>
<protein>
    <recommendedName>
        <fullName evidence="6">Enoyl-CoA hydratase</fullName>
    </recommendedName>
</protein>
<evidence type="ECO:0000256" key="2">
    <source>
        <dbReference type="ARBA" id="ARBA00023140"/>
    </source>
</evidence>
<gene>
    <name evidence="4" type="ORF">BWR60_22265</name>
</gene>
<reference evidence="5" key="1">
    <citation type="submission" date="2017-05" db="EMBL/GenBank/DDBJ databases">
        <authorList>
            <person name="Macchi M."/>
            <person name="Festa S."/>
            <person name="Coppotelli B.M."/>
            <person name="Morelli I.S."/>
        </authorList>
    </citation>
    <scope>NUCLEOTIDE SEQUENCE [LARGE SCALE GENOMIC DNA]</scope>
    <source>
        <strain evidence="5">I</strain>
    </source>
</reference>
<dbReference type="OrthoDB" id="9797151at2"/>
<comment type="caution">
    <text evidence="4">The sequence shown here is derived from an EMBL/GenBank/DDBJ whole genome shotgun (WGS) entry which is preliminary data.</text>
</comment>
<dbReference type="InterPro" id="IPR001753">
    <property type="entry name" value="Enoyl-CoA_hydra/iso"/>
</dbReference>
<dbReference type="AlphaFoldDB" id="A0A211ZII8"/>
<dbReference type="InterPro" id="IPR029045">
    <property type="entry name" value="ClpP/crotonase-like_dom_sf"/>
</dbReference>
<dbReference type="CDD" id="cd06558">
    <property type="entry name" value="crotonase-like"/>
    <property type="match status" value="1"/>
</dbReference>
<dbReference type="Gene3D" id="3.90.226.10">
    <property type="entry name" value="2-enoyl-CoA Hydratase, Chain A, domain 1"/>
    <property type="match status" value="1"/>
</dbReference>
<evidence type="ECO:0000256" key="3">
    <source>
        <dbReference type="ARBA" id="ARBA00023235"/>
    </source>
</evidence>
<evidence type="ECO:0000256" key="1">
    <source>
        <dbReference type="ARBA" id="ARBA00004275"/>
    </source>
</evidence>
<evidence type="ECO:0000313" key="5">
    <source>
        <dbReference type="Proteomes" id="UP000196655"/>
    </source>
</evidence>
<keyword evidence="5" id="KW-1185">Reference proteome</keyword>
<dbReference type="EMBL" id="NHON01000047">
    <property type="protein sequence ID" value="OWJ64887.1"/>
    <property type="molecule type" value="Genomic_DNA"/>
</dbReference>
<dbReference type="SUPFAM" id="SSF52096">
    <property type="entry name" value="ClpP/crotonase"/>
    <property type="match status" value="1"/>
</dbReference>
<name>A0A211ZII8_9PROT</name>
<keyword evidence="3" id="KW-0413">Isomerase</keyword>
<dbReference type="RefSeq" id="WP_088153221.1">
    <property type="nucleotide sequence ID" value="NZ_NHON01000047.1"/>
</dbReference>